<name>A0A453P487_AEGTS</name>
<accession>A0A453P487</accession>
<keyword evidence="2" id="KW-1185">Reference proteome</keyword>
<dbReference type="EnsemblPlants" id="AET6Gv20602000.1">
    <property type="protein sequence ID" value="AET6Gv20602000.1"/>
    <property type="gene ID" value="AET6Gv20602000"/>
</dbReference>
<dbReference type="Proteomes" id="UP000015105">
    <property type="component" value="Chromosome 6D"/>
</dbReference>
<dbReference type="Gramene" id="AET6Gv20602000.1">
    <property type="protein sequence ID" value="AET6Gv20602000.1"/>
    <property type="gene ID" value="AET6Gv20602000"/>
</dbReference>
<reference evidence="1" key="5">
    <citation type="journal article" date="2021" name="G3 (Bethesda)">
        <title>Aegilops tauschii genome assembly Aet v5.0 features greater sequence contiguity and improved annotation.</title>
        <authorList>
            <person name="Wang L."/>
            <person name="Zhu T."/>
            <person name="Rodriguez J.C."/>
            <person name="Deal K.R."/>
            <person name="Dubcovsky J."/>
            <person name="McGuire P.E."/>
            <person name="Lux T."/>
            <person name="Spannagl M."/>
            <person name="Mayer K.F.X."/>
            <person name="Baldrich P."/>
            <person name="Meyers B.C."/>
            <person name="Huo N."/>
            <person name="Gu Y.Q."/>
            <person name="Zhou H."/>
            <person name="Devos K.M."/>
            <person name="Bennetzen J.L."/>
            <person name="Unver T."/>
            <person name="Budak H."/>
            <person name="Gulick P.J."/>
            <person name="Galiba G."/>
            <person name="Kalapos B."/>
            <person name="Nelson D.R."/>
            <person name="Li P."/>
            <person name="You F.M."/>
            <person name="Luo M.C."/>
            <person name="Dvorak J."/>
        </authorList>
    </citation>
    <scope>NUCLEOTIDE SEQUENCE [LARGE SCALE GENOMIC DNA]</scope>
    <source>
        <strain evidence="1">cv. AL8/78</strain>
    </source>
</reference>
<evidence type="ECO:0000313" key="2">
    <source>
        <dbReference type="Proteomes" id="UP000015105"/>
    </source>
</evidence>
<reference evidence="2" key="1">
    <citation type="journal article" date="2014" name="Science">
        <title>Ancient hybridizations among the ancestral genomes of bread wheat.</title>
        <authorList>
            <consortium name="International Wheat Genome Sequencing Consortium,"/>
            <person name="Marcussen T."/>
            <person name="Sandve S.R."/>
            <person name="Heier L."/>
            <person name="Spannagl M."/>
            <person name="Pfeifer M."/>
            <person name="Jakobsen K.S."/>
            <person name="Wulff B.B."/>
            <person name="Steuernagel B."/>
            <person name="Mayer K.F."/>
            <person name="Olsen O.A."/>
        </authorList>
    </citation>
    <scope>NUCLEOTIDE SEQUENCE [LARGE SCALE GENOMIC DNA]</scope>
    <source>
        <strain evidence="2">cv. AL8/78</strain>
    </source>
</reference>
<proteinExistence type="predicted"/>
<sequence length="65" mass="6939">MAAFNQFYNLVGRNFGALNTVVVALLPNKGGAASVSDYRPISLIHSIAKLISKVLSLRLASVIHT</sequence>
<organism evidence="1 2">
    <name type="scientific">Aegilops tauschii subsp. strangulata</name>
    <name type="common">Goatgrass</name>
    <dbReference type="NCBI Taxonomy" id="200361"/>
    <lineage>
        <taxon>Eukaryota</taxon>
        <taxon>Viridiplantae</taxon>
        <taxon>Streptophyta</taxon>
        <taxon>Embryophyta</taxon>
        <taxon>Tracheophyta</taxon>
        <taxon>Spermatophyta</taxon>
        <taxon>Magnoliopsida</taxon>
        <taxon>Liliopsida</taxon>
        <taxon>Poales</taxon>
        <taxon>Poaceae</taxon>
        <taxon>BOP clade</taxon>
        <taxon>Pooideae</taxon>
        <taxon>Triticodae</taxon>
        <taxon>Triticeae</taxon>
        <taxon>Triticinae</taxon>
        <taxon>Aegilops</taxon>
    </lineage>
</organism>
<evidence type="ECO:0008006" key="3">
    <source>
        <dbReference type="Google" id="ProtNLM"/>
    </source>
</evidence>
<reference evidence="1" key="3">
    <citation type="journal article" date="2017" name="Nature">
        <title>Genome sequence of the progenitor of the wheat D genome Aegilops tauschii.</title>
        <authorList>
            <person name="Luo M.C."/>
            <person name="Gu Y.Q."/>
            <person name="Puiu D."/>
            <person name="Wang H."/>
            <person name="Twardziok S.O."/>
            <person name="Deal K.R."/>
            <person name="Huo N."/>
            <person name="Zhu T."/>
            <person name="Wang L."/>
            <person name="Wang Y."/>
            <person name="McGuire P.E."/>
            <person name="Liu S."/>
            <person name="Long H."/>
            <person name="Ramasamy R.K."/>
            <person name="Rodriguez J.C."/>
            <person name="Van S.L."/>
            <person name="Yuan L."/>
            <person name="Wang Z."/>
            <person name="Xia Z."/>
            <person name="Xiao L."/>
            <person name="Anderson O.D."/>
            <person name="Ouyang S."/>
            <person name="Liang Y."/>
            <person name="Zimin A.V."/>
            <person name="Pertea G."/>
            <person name="Qi P."/>
            <person name="Bennetzen J.L."/>
            <person name="Dai X."/>
            <person name="Dawson M.W."/>
            <person name="Muller H.G."/>
            <person name="Kugler K."/>
            <person name="Rivarola-Duarte L."/>
            <person name="Spannagl M."/>
            <person name="Mayer K.F.X."/>
            <person name="Lu F.H."/>
            <person name="Bevan M.W."/>
            <person name="Leroy P."/>
            <person name="Li P."/>
            <person name="You F.M."/>
            <person name="Sun Q."/>
            <person name="Liu Z."/>
            <person name="Lyons E."/>
            <person name="Wicker T."/>
            <person name="Salzberg S.L."/>
            <person name="Devos K.M."/>
            <person name="Dvorak J."/>
        </authorList>
    </citation>
    <scope>NUCLEOTIDE SEQUENCE [LARGE SCALE GENOMIC DNA]</scope>
    <source>
        <strain evidence="1">cv. AL8/78</strain>
    </source>
</reference>
<reference evidence="1" key="4">
    <citation type="submission" date="2019-03" db="UniProtKB">
        <authorList>
            <consortium name="EnsemblPlants"/>
        </authorList>
    </citation>
    <scope>IDENTIFICATION</scope>
</reference>
<dbReference type="AlphaFoldDB" id="A0A453P487"/>
<dbReference type="STRING" id="200361.A0A453P487"/>
<reference evidence="2" key="2">
    <citation type="journal article" date="2017" name="Nat. Plants">
        <title>The Aegilops tauschii genome reveals multiple impacts of transposons.</title>
        <authorList>
            <person name="Zhao G."/>
            <person name="Zou C."/>
            <person name="Li K."/>
            <person name="Wang K."/>
            <person name="Li T."/>
            <person name="Gao L."/>
            <person name="Zhang X."/>
            <person name="Wang H."/>
            <person name="Yang Z."/>
            <person name="Liu X."/>
            <person name="Jiang W."/>
            <person name="Mao L."/>
            <person name="Kong X."/>
            <person name="Jiao Y."/>
            <person name="Jia J."/>
        </authorList>
    </citation>
    <scope>NUCLEOTIDE SEQUENCE [LARGE SCALE GENOMIC DNA]</scope>
    <source>
        <strain evidence="2">cv. AL8/78</strain>
    </source>
</reference>
<evidence type="ECO:0000313" key="1">
    <source>
        <dbReference type="EnsemblPlants" id="AET6Gv20602000.1"/>
    </source>
</evidence>
<protein>
    <recommendedName>
        <fullName evidence="3">Reverse transcriptase domain-containing protein</fullName>
    </recommendedName>
</protein>